<dbReference type="EMBL" id="CP023198">
    <property type="protein sequence ID" value="AUE19586.1"/>
    <property type="molecule type" value="Genomic_DNA"/>
</dbReference>
<feature type="transmembrane region" description="Helical" evidence="6">
    <location>
        <begin position="800"/>
        <end position="820"/>
    </location>
</feature>
<dbReference type="GO" id="GO:0016020">
    <property type="term" value="C:membrane"/>
    <property type="evidence" value="ECO:0007669"/>
    <property type="project" value="UniProtKB-SubCell"/>
</dbReference>
<feature type="transmembrane region" description="Helical" evidence="6">
    <location>
        <begin position="574"/>
        <end position="597"/>
    </location>
</feature>
<feature type="region of interest" description="Disordered" evidence="5">
    <location>
        <begin position="863"/>
        <end position="918"/>
    </location>
</feature>
<dbReference type="InterPro" id="IPR051328">
    <property type="entry name" value="T7SS_ABC-Transporter"/>
</dbReference>
<evidence type="ECO:0000256" key="4">
    <source>
        <dbReference type="ARBA" id="ARBA00023136"/>
    </source>
</evidence>
<evidence type="ECO:0000256" key="2">
    <source>
        <dbReference type="ARBA" id="ARBA00022692"/>
    </source>
</evidence>
<reference evidence="8 9" key="1">
    <citation type="submission" date="2017-09" db="EMBL/GenBank/DDBJ databases">
        <title>Comparative genomics and methylome analysis of the gut commensal Bifidobacterium breve.</title>
        <authorList>
            <person name="Bottacini F."/>
            <person name="Morrissey R."/>
            <person name="Roberts R.J."/>
            <person name="James K."/>
            <person name="van Breen J."/>
            <person name="Egan M."/>
            <person name="Lambert J."/>
            <person name="van Limpt K."/>
            <person name="Stanton C."/>
            <person name="Knol J."/>
            <person name="O' Connell Motherway M."/>
            <person name="van Sinderen D."/>
        </authorList>
    </citation>
    <scope>NUCLEOTIDE SEQUENCE [LARGE SCALE GENOMIC DNA]</scope>
    <source>
        <strain evidence="8 9">DRBB29</strain>
    </source>
</reference>
<dbReference type="InterPro" id="IPR017501">
    <property type="entry name" value="Phage_infect_YhgE_C"/>
</dbReference>
<dbReference type="Proteomes" id="UP000232496">
    <property type="component" value="Chromosome"/>
</dbReference>
<comment type="subcellular location">
    <subcellularLocation>
        <location evidence="1">Membrane</location>
        <topology evidence="1">Multi-pass membrane protein</topology>
    </subcellularLocation>
</comment>
<evidence type="ECO:0000256" key="6">
    <source>
        <dbReference type="SAM" id="Phobius"/>
    </source>
</evidence>
<feature type="transmembrane region" description="Helical" evidence="6">
    <location>
        <begin position="694"/>
        <end position="712"/>
    </location>
</feature>
<dbReference type="Pfam" id="PF12698">
    <property type="entry name" value="ABC2_membrane_3"/>
    <property type="match status" value="2"/>
</dbReference>
<accession>A0AAN1IGJ1</accession>
<protein>
    <submittedName>
        <fullName evidence="8">Phage infection protein</fullName>
    </submittedName>
</protein>
<dbReference type="NCBIfam" id="TIGR03061">
    <property type="entry name" value="pip_yhgE_Nterm"/>
    <property type="match status" value="1"/>
</dbReference>
<dbReference type="InterPro" id="IPR013525">
    <property type="entry name" value="ABC2_TM"/>
</dbReference>
<feature type="transmembrane region" description="Helical" evidence="6">
    <location>
        <begin position="633"/>
        <end position="652"/>
    </location>
</feature>
<feature type="domain" description="ABC-2 type transporter transmembrane" evidence="7">
    <location>
        <begin position="526"/>
        <end position="700"/>
    </location>
</feature>
<evidence type="ECO:0000256" key="3">
    <source>
        <dbReference type="ARBA" id="ARBA00022989"/>
    </source>
</evidence>
<feature type="transmembrane region" description="Helical" evidence="6">
    <location>
        <begin position="771"/>
        <end position="794"/>
    </location>
</feature>
<sequence length="918" mass="99385">MRTVWQVFLRDCKRILRNPVAAVVTLGVAVLPSLYAWFNILANWDPYSATGNLQVAVANEDRGTTNDLVGHLNAGKQVVIKLKHNDQLGWRFVSNEEQAVQGVQTGDYYAAIVLPKDFSASLVDSLTGTSKQPKIKYYVNEKKNAIAPKITDTGATTIDEQINSTFVTTVSNTVAAAISQAGDDLDQATNSTQNNVVADLGSVLSTIATVQDALTDLRTTLDQSDTALADARSTTASLQRSITAAQQASQQSGALLAETQDGSQVFAASLVSALDTSSAQLSGLTVNVNNAAGTINQSFNTAQNSVDTITNALNSPLDKTATSLDTLKDALNKAGISADTTDPTGKRIWDHINAIDDAISTQQAKINTFHEDTTRFIDSGKSATTNLSGAMSGTATGGIAALNTARSSLTGTVMPSLTSSLNSFAALNGTLGGTLTSLSGTLDQTNGLFDQLSSTIAQTRTTIGSAQDSLNQIIDDVSTVRTDVATLDSSAVYQKIRDTMHLDDKGFGEFMGSPVTLTTKVVYAIDNYGSAVTPFYTNLALWVGGFVLIAIYKLEVDRESIRRINAKQAYLGRWMLLVTIGFLQAIIATVGDLVLGIQCEHPLLFILAGIFCSFIYINIIYALAVAFRHIGKAIAVILVIVQIPGASGLYPIEMMPDFFRKLHPWLPFTYGINAMRGPIAGTYSNHYWLDMLHLFWYLPAALFVGLVVRRYAMNLNALFDRRLGDTDLMITEHNSMVNEQVSLASVFRTVSDSKELKAIITRRAHRFFARYPMMIVAGLALLTILPFVFLILLFVTQEKIAMLTSWILSIILIDAYLIVVEYTRESYAMQLGVSAMNADEFRDVMLNGYVWRRFRSHGRHEAASAESAVDTDPDIGEVTEQLTPFERTGSTDSSDSSDSSKSSESTITDTNPAQGGAR</sequence>
<dbReference type="RefSeq" id="WP_106622001.1">
    <property type="nucleotide sequence ID" value="NZ_CP021552.1"/>
</dbReference>
<dbReference type="Gene3D" id="3.40.1710.10">
    <property type="entry name" value="abc type-2 transporter like domain"/>
    <property type="match status" value="1"/>
</dbReference>
<name>A0AAN1IGJ1_BIFBR</name>
<keyword evidence="3 6" id="KW-1133">Transmembrane helix</keyword>
<dbReference type="NCBIfam" id="TIGR03062">
    <property type="entry name" value="pip_yhgE_Cterm"/>
    <property type="match status" value="1"/>
</dbReference>
<dbReference type="InterPro" id="IPR017500">
    <property type="entry name" value="Phage_infect_YhgE_N"/>
</dbReference>
<keyword evidence="4 6" id="KW-0472">Membrane</keyword>
<dbReference type="PANTHER" id="PTHR43077:SF10">
    <property type="entry name" value="TRANSPORT PERMEASE PROTEIN"/>
    <property type="match status" value="1"/>
</dbReference>
<feature type="transmembrane region" description="Helical" evidence="6">
    <location>
        <begin position="603"/>
        <end position="626"/>
    </location>
</feature>
<feature type="domain" description="ABC-2 type transporter transmembrane" evidence="7">
    <location>
        <begin position="30"/>
        <end position="184"/>
    </location>
</feature>
<evidence type="ECO:0000313" key="9">
    <source>
        <dbReference type="Proteomes" id="UP000232496"/>
    </source>
</evidence>
<organism evidence="8 9">
    <name type="scientific">Bifidobacterium breve</name>
    <dbReference type="NCBI Taxonomy" id="1685"/>
    <lineage>
        <taxon>Bacteria</taxon>
        <taxon>Bacillati</taxon>
        <taxon>Actinomycetota</taxon>
        <taxon>Actinomycetes</taxon>
        <taxon>Bifidobacteriales</taxon>
        <taxon>Bifidobacteriaceae</taxon>
        <taxon>Bifidobacterium</taxon>
    </lineage>
</organism>
<dbReference type="PANTHER" id="PTHR43077">
    <property type="entry name" value="TRANSPORT PERMEASE YVFS-RELATED"/>
    <property type="match status" value="1"/>
</dbReference>
<evidence type="ECO:0000313" key="8">
    <source>
        <dbReference type="EMBL" id="AUE19586.1"/>
    </source>
</evidence>
<feature type="compositionally biased region" description="Low complexity" evidence="5">
    <location>
        <begin position="890"/>
        <end position="910"/>
    </location>
</feature>
<evidence type="ECO:0000256" key="1">
    <source>
        <dbReference type="ARBA" id="ARBA00004141"/>
    </source>
</evidence>
<feature type="transmembrane region" description="Helical" evidence="6">
    <location>
        <begin position="20"/>
        <end position="38"/>
    </location>
</feature>
<evidence type="ECO:0000256" key="5">
    <source>
        <dbReference type="SAM" id="MobiDB-lite"/>
    </source>
</evidence>
<gene>
    <name evidence="8" type="ORF">DRBB29_2056</name>
</gene>
<dbReference type="AlphaFoldDB" id="A0AAN1IGJ1"/>
<dbReference type="GO" id="GO:0140359">
    <property type="term" value="F:ABC-type transporter activity"/>
    <property type="evidence" value="ECO:0007669"/>
    <property type="project" value="InterPro"/>
</dbReference>
<keyword evidence="2 6" id="KW-0812">Transmembrane</keyword>
<proteinExistence type="predicted"/>
<feature type="transmembrane region" description="Helical" evidence="6">
    <location>
        <begin position="535"/>
        <end position="554"/>
    </location>
</feature>
<evidence type="ECO:0000259" key="7">
    <source>
        <dbReference type="Pfam" id="PF12698"/>
    </source>
</evidence>